<dbReference type="AlphaFoldDB" id="A0A9X2KME5"/>
<protein>
    <submittedName>
        <fullName evidence="8">Peptidoglycan bridge formation glycyltransferase FemA/FemB family protein</fullName>
    </submittedName>
</protein>
<dbReference type="InterPro" id="IPR038740">
    <property type="entry name" value="BioF2-like_GNAT_dom"/>
</dbReference>
<dbReference type="GO" id="GO:0009252">
    <property type="term" value="P:peptidoglycan biosynthetic process"/>
    <property type="evidence" value="ECO:0007669"/>
    <property type="project" value="UniProtKB-KW"/>
</dbReference>
<dbReference type="PANTHER" id="PTHR36174">
    <property type="entry name" value="LIPID II:GLYCINE GLYCYLTRANSFERASE"/>
    <property type="match status" value="1"/>
</dbReference>
<evidence type="ECO:0000313" key="8">
    <source>
        <dbReference type="EMBL" id="MCP3427106.1"/>
    </source>
</evidence>
<dbReference type="PROSITE" id="PS51191">
    <property type="entry name" value="FEMABX"/>
    <property type="match status" value="1"/>
</dbReference>
<dbReference type="RefSeq" id="WP_254168751.1">
    <property type="nucleotide sequence ID" value="NZ_JANAFB010000052.1"/>
</dbReference>
<evidence type="ECO:0000256" key="4">
    <source>
        <dbReference type="ARBA" id="ARBA00022984"/>
    </source>
</evidence>
<accession>A0A9X2KME5</accession>
<evidence type="ECO:0000256" key="2">
    <source>
        <dbReference type="ARBA" id="ARBA00022679"/>
    </source>
</evidence>
<gene>
    <name evidence="8" type="ORF">NBM05_14070</name>
</gene>
<dbReference type="InterPro" id="IPR003447">
    <property type="entry name" value="FEMABX"/>
</dbReference>
<evidence type="ECO:0000256" key="6">
    <source>
        <dbReference type="ARBA" id="ARBA00023316"/>
    </source>
</evidence>
<dbReference type="EMBL" id="JANAFB010000052">
    <property type="protein sequence ID" value="MCP3427106.1"/>
    <property type="molecule type" value="Genomic_DNA"/>
</dbReference>
<dbReference type="GO" id="GO:0071555">
    <property type="term" value="P:cell wall organization"/>
    <property type="evidence" value="ECO:0007669"/>
    <property type="project" value="UniProtKB-KW"/>
</dbReference>
<proteinExistence type="inferred from homology"/>
<dbReference type="PANTHER" id="PTHR36174:SF1">
    <property type="entry name" value="LIPID II:GLYCINE GLYCYLTRANSFERASE"/>
    <property type="match status" value="1"/>
</dbReference>
<dbReference type="Proteomes" id="UP001139502">
    <property type="component" value="Unassembled WGS sequence"/>
</dbReference>
<keyword evidence="4" id="KW-0573">Peptidoglycan synthesis</keyword>
<organism evidence="8 9">
    <name type="scientific">Rothia santali</name>
    <dbReference type="NCBI Taxonomy" id="2949643"/>
    <lineage>
        <taxon>Bacteria</taxon>
        <taxon>Bacillati</taxon>
        <taxon>Actinomycetota</taxon>
        <taxon>Actinomycetes</taxon>
        <taxon>Micrococcales</taxon>
        <taxon>Micrococcaceae</taxon>
        <taxon>Rothia</taxon>
    </lineage>
</organism>
<keyword evidence="2" id="KW-0808">Transferase</keyword>
<dbReference type="InterPro" id="IPR050644">
    <property type="entry name" value="PG_Glycine_Bridge_Synth"/>
</dbReference>
<evidence type="ECO:0000259" key="7">
    <source>
        <dbReference type="Pfam" id="PF13480"/>
    </source>
</evidence>
<comment type="caution">
    <text evidence="8">The sequence shown here is derived from an EMBL/GenBank/DDBJ whole genome shotgun (WGS) entry which is preliminary data.</text>
</comment>
<name>A0A9X2KME5_9MICC</name>
<keyword evidence="5" id="KW-0012">Acyltransferase</keyword>
<dbReference type="Pfam" id="PF13480">
    <property type="entry name" value="Acetyltransf_6"/>
    <property type="match status" value="1"/>
</dbReference>
<evidence type="ECO:0000256" key="1">
    <source>
        <dbReference type="ARBA" id="ARBA00009943"/>
    </source>
</evidence>
<sequence length="343" mass="37918">MTEQRTRPRTVVGPQSVLQSAAWGDFQGRVDRPVRSLSGEGWRALVVEESTAVGTCWYLPYGPVAEGPEQLAAALRSLREAARAAGAGWLRVEPILDVVRGPAAAGTGEASRVLGRSRAVAAPRDIQPRRSRWIDVARSEEEILRDMTGTNRNLWRRHRDKDLSITASSDPGEVEVLIGLLEGSAQRNDFRAHDAGYLREAARTLLPRDAATVYVTRHRGEPVCAMMVYDSPSTRIFAHSAMKEGQRKLRPNQPMVVQAILDAAARGQEIADLFGIAPTDDPEHPWAGFSGFKRSFGGYDVNLTGTWDIPVTAWRYRLYVGLRRARRLQRAVRGGLGRLLAHP</sequence>
<dbReference type="GO" id="GO:0016755">
    <property type="term" value="F:aminoacyltransferase activity"/>
    <property type="evidence" value="ECO:0007669"/>
    <property type="project" value="InterPro"/>
</dbReference>
<dbReference type="Gene3D" id="3.40.630.30">
    <property type="match status" value="2"/>
</dbReference>
<dbReference type="GO" id="GO:0008360">
    <property type="term" value="P:regulation of cell shape"/>
    <property type="evidence" value="ECO:0007669"/>
    <property type="project" value="UniProtKB-KW"/>
</dbReference>
<keyword evidence="9" id="KW-1185">Reference proteome</keyword>
<keyword evidence="6" id="KW-0961">Cell wall biogenesis/degradation</keyword>
<evidence type="ECO:0000256" key="3">
    <source>
        <dbReference type="ARBA" id="ARBA00022960"/>
    </source>
</evidence>
<comment type="similarity">
    <text evidence="1">Belongs to the FemABX family.</text>
</comment>
<dbReference type="InterPro" id="IPR016181">
    <property type="entry name" value="Acyl_CoA_acyltransferase"/>
</dbReference>
<evidence type="ECO:0000313" key="9">
    <source>
        <dbReference type="Proteomes" id="UP001139502"/>
    </source>
</evidence>
<dbReference type="SUPFAM" id="SSF55729">
    <property type="entry name" value="Acyl-CoA N-acyltransferases (Nat)"/>
    <property type="match status" value="1"/>
</dbReference>
<reference evidence="8" key="1">
    <citation type="submission" date="2022-06" db="EMBL/GenBank/DDBJ databases">
        <title>Rothia sp. isolated from sandalwood seedling.</title>
        <authorList>
            <person name="Tuikhar N."/>
            <person name="Kirdat K."/>
            <person name="Thorat V."/>
            <person name="Swetha P."/>
            <person name="Padma S."/>
            <person name="Sundararaj R."/>
            <person name="Yadav A."/>
        </authorList>
    </citation>
    <scope>NUCLEOTIDE SEQUENCE</scope>
    <source>
        <strain evidence="8">AR01</strain>
    </source>
</reference>
<evidence type="ECO:0000256" key="5">
    <source>
        <dbReference type="ARBA" id="ARBA00023315"/>
    </source>
</evidence>
<feature type="domain" description="BioF2-like acetyltransferase" evidence="7">
    <location>
        <begin position="155"/>
        <end position="275"/>
    </location>
</feature>
<keyword evidence="3" id="KW-0133">Cell shape</keyword>